<comment type="caution">
    <text evidence="1">The sequence shown here is derived from an EMBL/GenBank/DDBJ whole genome shotgun (WGS) entry which is preliminary data.</text>
</comment>
<accession>A0ABP2BGC9</accession>
<evidence type="ECO:0000313" key="2">
    <source>
        <dbReference type="Proteomes" id="UP000191812"/>
    </source>
</evidence>
<name>A0ABP2BGC9_9HYPH</name>
<keyword evidence="2" id="KW-1185">Reference proteome</keyword>
<sequence length="65" mass="7910">MRTGNVLDRRKPQLSIHPWLRSQTSLSMELRRFVDVKSLIGSRNHETIKRSNWYVVRRYPLWMRG</sequence>
<gene>
    <name evidence="1" type="ORF">AGR13a_Cc240020</name>
</gene>
<proteinExistence type="predicted"/>
<organism evidence="1 2">
    <name type="scientific">Agrobacterium genomosp. 13 str. CFBP 6927</name>
    <dbReference type="NCBI Taxonomy" id="1183428"/>
    <lineage>
        <taxon>Bacteria</taxon>
        <taxon>Pseudomonadati</taxon>
        <taxon>Pseudomonadota</taxon>
        <taxon>Alphaproteobacteria</taxon>
        <taxon>Hyphomicrobiales</taxon>
        <taxon>Rhizobiaceae</taxon>
        <taxon>Rhizobium/Agrobacterium group</taxon>
        <taxon>Agrobacterium</taxon>
        <taxon>Agrobacterium tumefaciens complex</taxon>
    </lineage>
</organism>
<reference evidence="1 2" key="1">
    <citation type="submission" date="2016-01" db="EMBL/GenBank/DDBJ databases">
        <authorList>
            <person name="Regsiter A."/>
            <person name="william w."/>
        </authorList>
    </citation>
    <scope>NUCLEOTIDE SEQUENCE [LARGE SCALE GENOMIC DNA]</scope>
    <source>
        <strain evidence="1 2">CFBP 6927</strain>
    </source>
</reference>
<dbReference type="EMBL" id="FBWH01000017">
    <property type="protein sequence ID" value="CUX24068.1"/>
    <property type="molecule type" value="Genomic_DNA"/>
</dbReference>
<evidence type="ECO:0000313" key="1">
    <source>
        <dbReference type="EMBL" id="CUX24068.1"/>
    </source>
</evidence>
<dbReference type="Proteomes" id="UP000191812">
    <property type="component" value="Unassembled WGS sequence"/>
</dbReference>
<protein>
    <submittedName>
        <fullName evidence="1">Uncharacterized protein</fullName>
    </submittedName>
</protein>